<feature type="domain" description="RRM" evidence="5">
    <location>
        <begin position="276"/>
        <end position="330"/>
    </location>
</feature>
<dbReference type="AlphaFoldDB" id="A0A1Y1WB87"/>
<organism evidence="6 7">
    <name type="scientific">Anaeromyces robustus</name>
    <dbReference type="NCBI Taxonomy" id="1754192"/>
    <lineage>
        <taxon>Eukaryota</taxon>
        <taxon>Fungi</taxon>
        <taxon>Fungi incertae sedis</taxon>
        <taxon>Chytridiomycota</taxon>
        <taxon>Chytridiomycota incertae sedis</taxon>
        <taxon>Neocallimastigomycetes</taxon>
        <taxon>Neocallimastigales</taxon>
        <taxon>Neocallimastigaceae</taxon>
        <taxon>Anaeromyces</taxon>
    </lineage>
</organism>
<name>A0A1Y1WB87_9FUNG</name>
<dbReference type="CDD" id="cd00590">
    <property type="entry name" value="RRM_SF"/>
    <property type="match status" value="2"/>
</dbReference>
<dbReference type="GO" id="GO:0005737">
    <property type="term" value="C:cytoplasm"/>
    <property type="evidence" value="ECO:0007669"/>
    <property type="project" value="TreeGrafter"/>
</dbReference>
<keyword evidence="1 2" id="KW-0694">RNA-binding</keyword>
<comment type="caution">
    <text evidence="6">The sequence shown here is derived from an EMBL/GenBank/DDBJ whole genome shotgun (WGS) entry which is preliminary data.</text>
</comment>
<accession>A0A1Y1WB87</accession>
<dbReference type="PANTHER" id="PTHR23003">
    <property type="entry name" value="RNA RECOGNITION MOTIF RRM DOMAIN CONTAINING PROTEIN"/>
    <property type="match status" value="1"/>
</dbReference>
<evidence type="ECO:0000256" key="4">
    <source>
        <dbReference type="SAM" id="MobiDB-lite"/>
    </source>
</evidence>
<evidence type="ECO:0000313" key="6">
    <source>
        <dbReference type="EMBL" id="ORX70424.1"/>
    </source>
</evidence>
<dbReference type="InterPro" id="IPR012677">
    <property type="entry name" value="Nucleotide-bd_a/b_plait_sf"/>
</dbReference>
<dbReference type="GO" id="GO:0005634">
    <property type="term" value="C:nucleus"/>
    <property type="evidence" value="ECO:0007669"/>
    <property type="project" value="TreeGrafter"/>
</dbReference>
<feature type="domain" description="RRM" evidence="5">
    <location>
        <begin position="161"/>
        <end position="238"/>
    </location>
</feature>
<protein>
    <recommendedName>
        <fullName evidence="5">RRM domain-containing protein</fullName>
    </recommendedName>
</protein>
<feature type="region of interest" description="Disordered" evidence="4">
    <location>
        <begin position="1"/>
        <end position="30"/>
    </location>
</feature>
<keyword evidence="7" id="KW-1185">Reference proteome</keyword>
<feature type="compositionally biased region" description="Low complexity" evidence="4">
    <location>
        <begin position="7"/>
        <end position="22"/>
    </location>
</feature>
<evidence type="ECO:0000256" key="3">
    <source>
        <dbReference type="SAM" id="Coils"/>
    </source>
</evidence>
<sequence>MSDQNLTEESINNESITENESIQTDDVIEVDEEESKIEVIKINQEEEEEEKEETINDSIIDRNMNYPPYFEKDRRHGGMRNDFRGRDYRDFYDSRNMGRDFRGFRDRERDFDYPKFYGRGRDQRFFNKRDRDFKYKRDYYDDYNMRNMDKDMRMNNSMKECRVYVQNLSYDVTSEMLSRFMESVGKVVSAEILTSPDGRSKGCAIVQYETPNEARRAISDLQDKPFQGRPIHIREDREGMQYNSQMMQDKNNYMSDKQVGYQGEGSSNYQNTPKEQRIFVGNLDVSVTAEELRTLFEPAGTINYADVFQKDRNQSSKHEMFNGIQYRNRKLDVHEDRRVYHHPYQPNSKPYPPNRGKGVQPTTSVPVYAGYPMADQVAAANSNVAAYQNSYQTAAYYSSISHQAQPVTVPASQPVQQPYPVATNVDYNNLYSAYYGQASQVGATTGYPMMTQTTTTATVQGQAGYTAEGSTLPTTYNYY</sequence>
<evidence type="ECO:0000313" key="7">
    <source>
        <dbReference type="Proteomes" id="UP000193944"/>
    </source>
</evidence>
<dbReference type="STRING" id="1754192.A0A1Y1WB87"/>
<dbReference type="SUPFAM" id="SSF54928">
    <property type="entry name" value="RNA-binding domain, RBD"/>
    <property type="match status" value="1"/>
</dbReference>
<dbReference type="InterPro" id="IPR000504">
    <property type="entry name" value="RRM_dom"/>
</dbReference>
<dbReference type="Proteomes" id="UP000193944">
    <property type="component" value="Unassembled WGS sequence"/>
</dbReference>
<dbReference type="InterPro" id="IPR035979">
    <property type="entry name" value="RBD_domain_sf"/>
</dbReference>
<keyword evidence="3" id="KW-0175">Coiled coil</keyword>
<proteinExistence type="predicted"/>
<dbReference type="GO" id="GO:1990904">
    <property type="term" value="C:ribonucleoprotein complex"/>
    <property type="evidence" value="ECO:0007669"/>
    <property type="project" value="TreeGrafter"/>
</dbReference>
<evidence type="ECO:0000256" key="2">
    <source>
        <dbReference type="PROSITE-ProRule" id="PRU00176"/>
    </source>
</evidence>
<dbReference type="GO" id="GO:0003729">
    <property type="term" value="F:mRNA binding"/>
    <property type="evidence" value="ECO:0007669"/>
    <property type="project" value="TreeGrafter"/>
</dbReference>
<dbReference type="Pfam" id="PF00076">
    <property type="entry name" value="RRM_1"/>
    <property type="match status" value="2"/>
</dbReference>
<dbReference type="EMBL" id="MCFG01000408">
    <property type="protein sequence ID" value="ORX70424.1"/>
    <property type="molecule type" value="Genomic_DNA"/>
</dbReference>
<dbReference type="PROSITE" id="PS50102">
    <property type="entry name" value="RRM"/>
    <property type="match status" value="2"/>
</dbReference>
<gene>
    <name evidence="6" type="ORF">BCR32DRAFT_330123</name>
</gene>
<evidence type="ECO:0000259" key="5">
    <source>
        <dbReference type="PROSITE" id="PS50102"/>
    </source>
</evidence>
<reference evidence="6 7" key="2">
    <citation type="submission" date="2016-08" db="EMBL/GenBank/DDBJ databases">
        <title>Pervasive Adenine N6-methylation of Active Genes in Fungi.</title>
        <authorList>
            <consortium name="DOE Joint Genome Institute"/>
            <person name="Mondo S.J."/>
            <person name="Dannebaum R.O."/>
            <person name="Kuo R.C."/>
            <person name="Labutti K."/>
            <person name="Haridas S."/>
            <person name="Kuo A."/>
            <person name="Salamov A."/>
            <person name="Ahrendt S.R."/>
            <person name="Lipzen A."/>
            <person name="Sullivan W."/>
            <person name="Andreopoulos W.B."/>
            <person name="Clum A."/>
            <person name="Lindquist E."/>
            <person name="Daum C."/>
            <person name="Ramamoorthy G.K."/>
            <person name="Gryganskyi A."/>
            <person name="Culley D."/>
            <person name="Magnuson J.K."/>
            <person name="James T.Y."/>
            <person name="O'Malley M.A."/>
            <person name="Stajich J.E."/>
            <person name="Spatafora J.W."/>
            <person name="Visel A."/>
            <person name="Grigoriev I.V."/>
        </authorList>
    </citation>
    <scope>NUCLEOTIDE SEQUENCE [LARGE SCALE GENOMIC DNA]</scope>
    <source>
        <strain evidence="6 7">S4</strain>
    </source>
</reference>
<dbReference type="PANTHER" id="PTHR23003:SF3">
    <property type="entry name" value="FI21236P1-RELATED"/>
    <property type="match status" value="1"/>
</dbReference>
<evidence type="ECO:0000256" key="1">
    <source>
        <dbReference type="ARBA" id="ARBA00022884"/>
    </source>
</evidence>
<feature type="coiled-coil region" evidence="3">
    <location>
        <begin position="30"/>
        <end position="57"/>
    </location>
</feature>
<dbReference type="InterPro" id="IPR050374">
    <property type="entry name" value="RRT5_SRSF_SR"/>
</dbReference>
<reference evidence="6 7" key="1">
    <citation type="submission" date="2016-08" db="EMBL/GenBank/DDBJ databases">
        <title>A Parts List for Fungal Cellulosomes Revealed by Comparative Genomics.</title>
        <authorList>
            <consortium name="DOE Joint Genome Institute"/>
            <person name="Haitjema C.H."/>
            <person name="Gilmore S.P."/>
            <person name="Henske J.K."/>
            <person name="Solomon K.V."/>
            <person name="De Groot R."/>
            <person name="Kuo A."/>
            <person name="Mondo S.J."/>
            <person name="Salamov A.A."/>
            <person name="Labutti K."/>
            <person name="Zhao Z."/>
            <person name="Chiniquy J."/>
            <person name="Barry K."/>
            <person name="Brewer H.M."/>
            <person name="Purvine S.O."/>
            <person name="Wright A.T."/>
            <person name="Boxma B."/>
            <person name="Van Alen T."/>
            <person name="Hackstein J.H."/>
            <person name="Baker S.E."/>
            <person name="Grigoriev I.V."/>
            <person name="O'Malley M.A."/>
        </authorList>
    </citation>
    <scope>NUCLEOTIDE SEQUENCE [LARGE SCALE GENOMIC DNA]</scope>
    <source>
        <strain evidence="6 7">S4</strain>
    </source>
</reference>
<dbReference type="SMART" id="SM00360">
    <property type="entry name" value="RRM"/>
    <property type="match status" value="2"/>
</dbReference>
<dbReference type="OrthoDB" id="1049195at2759"/>
<dbReference type="Gene3D" id="3.30.70.330">
    <property type="match status" value="2"/>
</dbReference>